<dbReference type="PANTHER" id="PTHR15444:SF4">
    <property type="entry name" value="SECRETED PHOSPHOPROTEIN 24"/>
    <property type="match status" value="1"/>
</dbReference>
<evidence type="ECO:0000313" key="12">
    <source>
        <dbReference type="Ensembl" id="ENSAMXP00000033708.1"/>
    </source>
</evidence>
<dbReference type="PANTHER" id="PTHR15444">
    <property type="entry name" value="SECRETED PHOSPHOPROTEIN 24"/>
    <property type="match status" value="1"/>
</dbReference>
<evidence type="ECO:0000256" key="6">
    <source>
        <dbReference type="ARBA" id="ARBA00022553"/>
    </source>
</evidence>
<name>A0A3B1IUW1_ASTMX</name>
<evidence type="ECO:0000256" key="7">
    <source>
        <dbReference type="ARBA" id="ARBA00022729"/>
    </source>
</evidence>
<dbReference type="InterPro" id="IPR046350">
    <property type="entry name" value="Cystatin_sf"/>
</dbReference>
<evidence type="ECO:0000256" key="3">
    <source>
        <dbReference type="ARBA" id="ARBA00008576"/>
    </source>
</evidence>
<evidence type="ECO:0000313" key="13">
    <source>
        <dbReference type="Proteomes" id="UP000018467"/>
    </source>
</evidence>
<feature type="compositionally biased region" description="Basic and acidic residues" evidence="10">
    <location>
        <begin position="172"/>
        <end position="189"/>
    </location>
</feature>
<keyword evidence="6" id="KW-0597">Phosphoprotein</keyword>
<evidence type="ECO:0000256" key="10">
    <source>
        <dbReference type="SAM" id="MobiDB-lite"/>
    </source>
</evidence>
<evidence type="ECO:0000256" key="9">
    <source>
        <dbReference type="ARBA" id="ARBA00029627"/>
    </source>
</evidence>
<evidence type="ECO:0000256" key="1">
    <source>
        <dbReference type="ARBA" id="ARBA00002371"/>
    </source>
</evidence>
<comment type="function">
    <text evidence="1">Could coordinate an aspect of bone turnover.</text>
</comment>
<feature type="signal peptide" evidence="11">
    <location>
        <begin position="1"/>
        <end position="19"/>
    </location>
</feature>
<keyword evidence="5" id="KW-0964">Secreted</keyword>
<dbReference type="GeneTree" id="ENSGT00390000009001"/>
<proteinExistence type="inferred from homology"/>
<dbReference type="KEGG" id="amex:103039793"/>
<evidence type="ECO:0000256" key="11">
    <source>
        <dbReference type="SAM" id="SignalP"/>
    </source>
</evidence>
<reference evidence="12" key="4">
    <citation type="submission" date="2025-09" db="UniProtKB">
        <authorList>
            <consortium name="Ensembl"/>
        </authorList>
    </citation>
    <scope>IDENTIFICATION</scope>
</reference>
<dbReference type="AlphaFoldDB" id="A0A3B1IUW1"/>
<feature type="chain" id="PRO_5017388442" description="Secreted phosphoprotein 24" evidence="11">
    <location>
        <begin position="20"/>
        <end position="189"/>
    </location>
</feature>
<protein>
    <recommendedName>
        <fullName evidence="4">Secreted phosphoprotein 24</fullName>
    </recommendedName>
    <alternativeName>
        <fullName evidence="9">Secreted phosphoprotein 2</fullName>
    </alternativeName>
</protein>
<reference evidence="13" key="1">
    <citation type="submission" date="2013-03" db="EMBL/GenBank/DDBJ databases">
        <authorList>
            <person name="Jeffery W."/>
            <person name="Warren W."/>
            <person name="Wilson R.K."/>
        </authorList>
    </citation>
    <scope>NUCLEOTIDE SEQUENCE</scope>
    <source>
        <strain evidence="13">female</strain>
    </source>
</reference>
<dbReference type="GO" id="GO:0005576">
    <property type="term" value="C:extracellular region"/>
    <property type="evidence" value="ECO:0007669"/>
    <property type="project" value="UniProtKB-SubCell"/>
</dbReference>
<dbReference type="STRING" id="7994.ENSAMXP00000033708"/>
<dbReference type="SUPFAM" id="SSF54403">
    <property type="entry name" value="Cystatin/monellin"/>
    <property type="match status" value="1"/>
</dbReference>
<dbReference type="GeneID" id="103039793"/>
<organism evidence="12 13">
    <name type="scientific">Astyanax mexicanus</name>
    <name type="common">Blind cave fish</name>
    <name type="synonym">Astyanax fasciatus mexicanus</name>
    <dbReference type="NCBI Taxonomy" id="7994"/>
    <lineage>
        <taxon>Eukaryota</taxon>
        <taxon>Metazoa</taxon>
        <taxon>Chordata</taxon>
        <taxon>Craniata</taxon>
        <taxon>Vertebrata</taxon>
        <taxon>Euteleostomi</taxon>
        <taxon>Actinopterygii</taxon>
        <taxon>Neopterygii</taxon>
        <taxon>Teleostei</taxon>
        <taxon>Ostariophysi</taxon>
        <taxon>Characiformes</taxon>
        <taxon>Characoidei</taxon>
        <taxon>Acestrorhamphidae</taxon>
        <taxon>Acestrorhamphinae</taxon>
        <taxon>Astyanax</taxon>
    </lineage>
</organism>
<keyword evidence="8" id="KW-1015">Disulfide bond</keyword>
<dbReference type="InParanoid" id="A0A3B1IUW1"/>
<feature type="region of interest" description="Disordered" evidence="10">
    <location>
        <begin position="143"/>
        <end position="189"/>
    </location>
</feature>
<sequence>MRCCVLLVVLLLQCLSASGLPLFELTSKADGALRTALDEINTRYARQRLYRVSKASVKKVVPLGLNVYDMILKFGIRETDCLKGSGMDPQGCAYRRGFFASEAGCYIRVRVTDRLTDVVSLKCHQAQSSSSESSEEMGATWHYDPNRLVPQDPPPPTSAPIFEDSQPIRPGRRNENVVIRGDHFSNHLE</sequence>
<keyword evidence="7 11" id="KW-0732">Signal</keyword>
<evidence type="ECO:0000256" key="4">
    <source>
        <dbReference type="ARBA" id="ARBA00020365"/>
    </source>
</evidence>
<dbReference type="InterPro" id="IPR010892">
    <property type="entry name" value="Spp-24"/>
</dbReference>
<dbReference type="Gene3D" id="3.10.450.10">
    <property type="match status" value="1"/>
</dbReference>
<dbReference type="CTD" id="6694"/>
<reference evidence="12" key="3">
    <citation type="submission" date="2025-08" db="UniProtKB">
        <authorList>
            <consortium name="Ensembl"/>
        </authorList>
    </citation>
    <scope>IDENTIFICATION</scope>
</reference>
<dbReference type="Proteomes" id="UP000018467">
    <property type="component" value="Unassembled WGS sequence"/>
</dbReference>
<comment type="similarity">
    <text evidence="3">Belongs to the SPP2 family.</text>
</comment>
<dbReference type="Pfam" id="PF07448">
    <property type="entry name" value="Spp-24"/>
    <property type="match status" value="1"/>
</dbReference>
<keyword evidence="13" id="KW-1185">Reference proteome</keyword>
<dbReference type="RefSeq" id="XP_022530362.1">
    <property type="nucleotide sequence ID" value="XM_022674641.2"/>
</dbReference>
<evidence type="ECO:0000256" key="8">
    <source>
        <dbReference type="ARBA" id="ARBA00023157"/>
    </source>
</evidence>
<evidence type="ECO:0000256" key="2">
    <source>
        <dbReference type="ARBA" id="ARBA00004613"/>
    </source>
</evidence>
<evidence type="ECO:0000256" key="5">
    <source>
        <dbReference type="ARBA" id="ARBA00022525"/>
    </source>
</evidence>
<dbReference type="Ensembl" id="ENSAMXT00000045641.1">
    <property type="protein sequence ID" value="ENSAMXP00000033708.1"/>
    <property type="gene ID" value="ENSAMXG00000034625.1"/>
</dbReference>
<reference evidence="13" key="2">
    <citation type="journal article" date="2014" name="Nat. Commun.">
        <title>The cavefish genome reveals candidate genes for eye loss.</title>
        <authorList>
            <person name="McGaugh S.E."/>
            <person name="Gross J.B."/>
            <person name="Aken B."/>
            <person name="Blin M."/>
            <person name="Borowsky R."/>
            <person name="Chalopin D."/>
            <person name="Hinaux H."/>
            <person name="Jeffery W.R."/>
            <person name="Keene A."/>
            <person name="Ma L."/>
            <person name="Minx P."/>
            <person name="Murphy D."/>
            <person name="O'Quin K.E."/>
            <person name="Retaux S."/>
            <person name="Rohner N."/>
            <person name="Searle S.M."/>
            <person name="Stahl B.A."/>
            <person name="Tabin C."/>
            <person name="Volff J.N."/>
            <person name="Yoshizawa M."/>
            <person name="Warren W.C."/>
        </authorList>
    </citation>
    <scope>NUCLEOTIDE SEQUENCE [LARGE SCALE GENOMIC DNA]</scope>
    <source>
        <strain evidence="13">female</strain>
    </source>
</reference>
<dbReference type="Bgee" id="ENSAMXG00000034625">
    <property type="expression patterns" value="Expressed in camera-type eye and 11 other cell types or tissues"/>
</dbReference>
<comment type="subcellular location">
    <subcellularLocation>
        <location evidence="2">Secreted</location>
    </subcellularLocation>
</comment>
<dbReference type="GO" id="GO:0046849">
    <property type="term" value="P:bone remodeling"/>
    <property type="evidence" value="ECO:0007669"/>
    <property type="project" value="InterPro"/>
</dbReference>
<accession>A0A3B1IUW1</accession>